<sequence length="208" mass="22648">MMPPSSLTAFRTVHVLATGAPGDVALAVKAAQEADPAAAILVFDDTTGAVIDLDLRGTAAEVAARFARAPASGETEGETLARRRGRPKLGVIAREVTLLPRHWEWLARQPGGASQALRRLVDEARRSDGDRTRLRAAREAAYRFMSAMAGNLSGFEEASRALFSEDRNRFAQHIRSWPADIRAYAHRLMQGDAETITPDKQADRRSTG</sequence>
<proteinExistence type="predicted"/>
<reference evidence="2" key="1">
    <citation type="submission" date="2017-02" db="EMBL/GenBank/DDBJ databases">
        <authorList>
            <person name="Varghese N."/>
            <person name="Submissions S."/>
        </authorList>
    </citation>
    <scope>NUCLEOTIDE SEQUENCE [LARGE SCALE GENOMIC DNA]</scope>
    <source>
        <strain evidence="2">ATCC 27094</strain>
    </source>
</reference>
<evidence type="ECO:0008006" key="3">
    <source>
        <dbReference type="Google" id="ProtNLM"/>
    </source>
</evidence>
<organism evidence="1 2">
    <name type="scientific">Enhydrobacter aerosaccus</name>
    <dbReference type="NCBI Taxonomy" id="225324"/>
    <lineage>
        <taxon>Bacteria</taxon>
        <taxon>Pseudomonadati</taxon>
        <taxon>Pseudomonadota</taxon>
        <taxon>Alphaproteobacteria</taxon>
        <taxon>Hyphomicrobiales</taxon>
        <taxon>Enhydrobacter</taxon>
    </lineage>
</organism>
<dbReference type="Proteomes" id="UP000190092">
    <property type="component" value="Unassembled WGS sequence"/>
</dbReference>
<dbReference type="EMBL" id="FUWJ01000020">
    <property type="protein sequence ID" value="SKA41094.1"/>
    <property type="molecule type" value="Genomic_DNA"/>
</dbReference>
<dbReference type="AlphaFoldDB" id="A0A1T4TL36"/>
<gene>
    <name evidence="1" type="ORF">SAMN02745126_06470</name>
</gene>
<dbReference type="STRING" id="225324.SAMN02745126_06470"/>
<keyword evidence="2" id="KW-1185">Reference proteome</keyword>
<accession>A0A1T4TL36</accession>
<dbReference type="OrthoDB" id="282960at2"/>
<dbReference type="Pfam" id="PF09998">
    <property type="entry name" value="DUF2239"/>
    <property type="match status" value="1"/>
</dbReference>
<protein>
    <recommendedName>
        <fullName evidence="3">DUF2239 domain-containing protein</fullName>
    </recommendedName>
</protein>
<dbReference type="RefSeq" id="WP_139374206.1">
    <property type="nucleotide sequence ID" value="NZ_FUWJ01000020.1"/>
</dbReference>
<name>A0A1T4TL36_9HYPH</name>
<dbReference type="InterPro" id="IPR018715">
    <property type="entry name" value="DUF2239"/>
</dbReference>
<evidence type="ECO:0000313" key="2">
    <source>
        <dbReference type="Proteomes" id="UP000190092"/>
    </source>
</evidence>
<evidence type="ECO:0000313" key="1">
    <source>
        <dbReference type="EMBL" id="SKA41094.1"/>
    </source>
</evidence>